<dbReference type="InterPro" id="IPR029058">
    <property type="entry name" value="AB_hydrolase_fold"/>
</dbReference>
<keyword evidence="4" id="KW-1185">Reference proteome</keyword>
<dbReference type="PANTHER" id="PTHR48081:SF33">
    <property type="entry name" value="KYNURENINE FORMAMIDASE"/>
    <property type="match status" value="1"/>
</dbReference>
<dbReference type="OrthoDB" id="420264at2759"/>
<dbReference type="SUPFAM" id="SSF53474">
    <property type="entry name" value="alpha/beta-Hydrolases"/>
    <property type="match status" value="1"/>
</dbReference>
<dbReference type="Pfam" id="PF07859">
    <property type="entry name" value="Abhydrolase_3"/>
    <property type="match status" value="1"/>
</dbReference>
<evidence type="ECO:0000313" key="4">
    <source>
        <dbReference type="Proteomes" id="UP000039046"/>
    </source>
</evidence>
<evidence type="ECO:0000256" key="1">
    <source>
        <dbReference type="ARBA" id="ARBA00022801"/>
    </source>
</evidence>
<evidence type="ECO:0000259" key="2">
    <source>
        <dbReference type="Pfam" id="PF07859"/>
    </source>
</evidence>
<dbReference type="AlphaFoldDB" id="A0A0A1T4E3"/>
<dbReference type="InterPro" id="IPR050300">
    <property type="entry name" value="GDXG_lipolytic_enzyme"/>
</dbReference>
<evidence type="ECO:0000313" key="3">
    <source>
        <dbReference type="EMBL" id="CEJ81137.1"/>
    </source>
</evidence>
<proteinExistence type="predicted"/>
<dbReference type="PANTHER" id="PTHR48081">
    <property type="entry name" value="AB HYDROLASE SUPERFAMILY PROTEIN C4A8.06C"/>
    <property type="match status" value="1"/>
</dbReference>
<sequence length="272" mass="30357">MASAGLVFSSHAFGDHERQEVAVWEWKEAKSDGYWLIYIHGGFWWFPHQSFGDFTASMKHMTAPGYPARSSIRGFISLDYRITNPEESGSVKYPEPLNDVVAGLSMVADKVGLTNDNYILIGQSAGAALAFQLLMGMASEAIPRPPLPTAIIGVSGLYDLVRLNDHAKGEYAKYITAAFGPNQRDWQNASPAKFKGQYRKQWPGDRWVVLAHSTEDQYLDVGEMDSMLARLKMEDIPVHDVRNLTGKHDFVWEEGSQIAQLVAELLPKLPKV</sequence>
<accession>A0A0A1T4E3</accession>
<keyword evidence="1" id="KW-0378">Hydrolase</keyword>
<dbReference type="HOGENOM" id="CLU_016852_0_0_1"/>
<dbReference type="EMBL" id="CDHN01000001">
    <property type="protein sequence ID" value="CEJ81137.1"/>
    <property type="molecule type" value="Genomic_DNA"/>
</dbReference>
<feature type="domain" description="Alpha/beta hydrolase fold-3" evidence="2">
    <location>
        <begin position="36"/>
        <end position="174"/>
    </location>
</feature>
<name>A0A0A1T4E3_9HYPO</name>
<gene>
    <name evidence="3" type="ORF">VHEMI01282</name>
</gene>
<reference evidence="3 4" key="1">
    <citation type="journal article" date="2015" name="Genome Announc.">
        <title>Draft Genome Sequence and Gene Annotation of the Entomopathogenic Fungus Verticillium hemipterigenum.</title>
        <authorList>
            <person name="Horn F."/>
            <person name="Habel A."/>
            <person name="Scharf D.H."/>
            <person name="Dworschak J."/>
            <person name="Brakhage A.A."/>
            <person name="Guthke R."/>
            <person name="Hertweck C."/>
            <person name="Linde J."/>
        </authorList>
    </citation>
    <scope>NUCLEOTIDE SEQUENCE [LARGE SCALE GENOMIC DNA]</scope>
</reference>
<dbReference type="InterPro" id="IPR013094">
    <property type="entry name" value="AB_hydrolase_3"/>
</dbReference>
<dbReference type="GO" id="GO:0016787">
    <property type="term" value="F:hydrolase activity"/>
    <property type="evidence" value="ECO:0007669"/>
    <property type="project" value="UniProtKB-KW"/>
</dbReference>
<dbReference type="STRING" id="1531966.A0A0A1T4E3"/>
<dbReference type="Proteomes" id="UP000039046">
    <property type="component" value="Unassembled WGS sequence"/>
</dbReference>
<dbReference type="Gene3D" id="3.40.50.1820">
    <property type="entry name" value="alpha/beta hydrolase"/>
    <property type="match status" value="1"/>
</dbReference>
<protein>
    <recommendedName>
        <fullName evidence="2">Alpha/beta hydrolase fold-3 domain-containing protein</fullName>
    </recommendedName>
</protein>
<organism evidence="3 4">
    <name type="scientific">[Torrubiella] hemipterigena</name>
    <dbReference type="NCBI Taxonomy" id="1531966"/>
    <lineage>
        <taxon>Eukaryota</taxon>
        <taxon>Fungi</taxon>
        <taxon>Dikarya</taxon>
        <taxon>Ascomycota</taxon>
        <taxon>Pezizomycotina</taxon>
        <taxon>Sordariomycetes</taxon>
        <taxon>Hypocreomycetidae</taxon>
        <taxon>Hypocreales</taxon>
        <taxon>Clavicipitaceae</taxon>
        <taxon>Clavicipitaceae incertae sedis</taxon>
        <taxon>'Torrubiella' clade</taxon>
    </lineage>
</organism>